<dbReference type="InterPro" id="IPR011009">
    <property type="entry name" value="Kinase-like_dom_sf"/>
</dbReference>
<dbReference type="Gene3D" id="1.10.510.10">
    <property type="entry name" value="Transferase(Phosphotransferase) domain 1"/>
    <property type="match status" value="1"/>
</dbReference>
<name>A0A0F3GJT8_9BACT</name>
<evidence type="ECO:0000313" key="9">
    <source>
        <dbReference type="Proteomes" id="UP000033423"/>
    </source>
</evidence>
<dbReference type="GO" id="GO:0005829">
    <property type="term" value="C:cytosol"/>
    <property type="evidence" value="ECO:0007669"/>
    <property type="project" value="TreeGrafter"/>
</dbReference>
<keyword evidence="3 8" id="KW-0418">Kinase</keyword>
<dbReference type="GO" id="GO:0005776">
    <property type="term" value="C:autophagosome"/>
    <property type="evidence" value="ECO:0007669"/>
    <property type="project" value="TreeGrafter"/>
</dbReference>
<dbReference type="SUPFAM" id="SSF56112">
    <property type="entry name" value="Protein kinase-like (PK-like)"/>
    <property type="match status" value="1"/>
</dbReference>
<reference evidence="8 9" key="1">
    <citation type="submission" date="2015-02" db="EMBL/GenBank/DDBJ databases">
        <title>Single-cell genomics of uncultivated deep-branching MTB reveals a conserved set of magnetosome genes.</title>
        <authorList>
            <person name="Kolinko S."/>
            <person name="Richter M."/>
            <person name="Glockner F.O."/>
            <person name="Brachmann A."/>
            <person name="Schuler D."/>
        </authorList>
    </citation>
    <scope>NUCLEOTIDE SEQUENCE [LARGE SCALE GENOMIC DNA]</scope>
    <source>
        <strain evidence="8">TM-1</strain>
    </source>
</reference>
<evidence type="ECO:0000256" key="4">
    <source>
        <dbReference type="ARBA" id="ARBA00022840"/>
    </source>
</evidence>
<dbReference type="InterPro" id="IPR000719">
    <property type="entry name" value="Prot_kinase_dom"/>
</dbReference>
<keyword evidence="8" id="KW-0723">Serine/threonine-protein kinase</keyword>
<keyword evidence="1 8" id="KW-0808">Transferase</keyword>
<evidence type="ECO:0000259" key="6">
    <source>
        <dbReference type="PROSITE" id="PS50006"/>
    </source>
</evidence>
<dbReference type="Pfam" id="PF00498">
    <property type="entry name" value="FHA"/>
    <property type="match status" value="1"/>
</dbReference>
<dbReference type="GO" id="GO:0016020">
    <property type="term" value="C:membrane"/>
    <property type="evidence" value="ECO:0007669"/>
    <property type="project" value="TreeGrafter"/>
</dbReference>
<dbReference type="AlphaFoldDB" id="A0A0F3GJT8"/>
<evidence type="ECO:0000259" key="7">
    <source>
        <dbReference type="PROSITE" id="PS50011"/>
    </source>
</evidence>
<evidence type="ECO:0000256" key="2">
    <source>
        <dbReference type="ARBA" id="ARBA00022741"/>
    </source>
</evidence>
<evidence type="ECO:0000256" key="3">
    <source>
        <dbReference type="ARBA" id="ARBA00022777"/>
    </source>
</evidence>
<evidence type="ECO:0000256" key="5">
    <source>
        <dbReference type="PROSITE-ProRule" id="PRU10141"/>
    </source>
</evidence>
<keyword evidence="9" id="KW-1185">Reference proteome</keyword>
<dbReference type="EMBL" id="LACI01002403">
    <property type="protein sequence ID" value="KJU82195.1"/>
    <property type="molecule type" value="Genomic_DNA"/>
</dbReference>
<dbReference type="PROSITE" id="PS50006">
    <property type="entry name" value="FHA_DOMAIN"/>
    <property type="match status" value="1"/>
</dbReference>
<dbReference type="InterPro" id="IPR045269">
    <property type="entry name" value="Atg1-like"/>
</dbReference>
<dbReference type="GO" id="GO:0004674">
    <property type="term" value="F:protein serine/threonine kinase activity"/>
    <property type="evidence" value="ECO:0007669"/>
    <property type="project" value="UniProtKB-KW"/>
</dbReference>
<evidence type="ECO:0000256" key="1">
    <source>
        <dbReference type="ARBA" id="ARBA00022679"/>
    </source>
</evidence>
<keyword evidence="4 5" id="KW-0067">ATP-binding</keyword>
<protein>
    <submittedName>
        <fullName evidence="8">Serine/threonine protein kinase</fullName>
        <ecNumber evidence="8">2.7.-.-</ecNumber>
    </submittedName>
</protein>
<dbReference type="InterPro" id="IPR008984">
    <property type="entry name" value="SMAD_FHA_dom_sf"/>
</dbReference>
<dbReference type="Pfam" id="PF00069">
    <property type="entry name" value="Pkinase"/>
    <property type="match status" value="1"/>
</dbReference>
<dbReference type="PROSITE" id="PS50011">
    <property type="entry name" value="PROTEIN_KINASE_DOM"/>
    <property type="match status" value="1"/>
</dbReference>
<keyword evidence="2 5" id="KW-0547">Nucleotide-binding</keyword>
<organism evidence="8 9">
    <name type="scientific">Candidatus Magnetobacterium bavaricum</name>
    <dbReference type="NCBI Taxonomy" id="29290"/>
    <lineage>
        <taxon>Bacteria</taxon>
        <taxon>Pseudomonadati</taxon>
        <taxon>Nitrospirota</taxon>
        <taxon>Thermodesulfovibrionia</taxon>
        <taxon>Thermodesulfovibrionales</taxon>
        <taxon>Candidatus Magnetobacteriaceae</taxon>
        <taxon>Candidatus Magnetobacterium</taxon>
    </lineage>
</organism>
<dbReference type="PANTHER" id="PTHR24348:SF22">
    <property type="entry name" value="NON-SPECIFIC SERINE_THREONINE PROTEIN KINASE"/>
    <property type="match status" value="1"/>
</dbReference>
<dbReference type="PANTHER" id="PTHR24348">
    <property type="entry name" value="SERINE/THREONINE-PROTEIN KINASE UNC-51-RELATED"/>
    <property type="match status" value="1"/>
</dbReference>
<dbReference type="CDD" id="cd00060">
    <property type="entry name" value="FHA"/>
    <property type="match status" value="1"/>
</dbReference>
<comment type="caution">
    <text evidence="8">The sequence shown here is derived from an EMBL/GenBank/DDBJ whole genome shotgun (WGS) entry which is preliminary data.</text>
</comment>
<dbReference type="InterPro" id="IPR008271">
    <property type="entry name" value="Ser/Thr_kinase_AS"/>
</dbReference>
<accession>A0A0F3GJT8</accession>
<dbReference type="InterPro" id="IPR000253">
    <property type="entry name" value="FHA_dom"/>
</dbReference>
<feature type="binding site" evidence="5">
    <location>
        <position position="247"/>
    </location>
    <ligand>
        <name>ATP</name>
        <dbReference type="ChEBI" id="CHEBI:30616"/>
    </ligand>
</feature>
<dbReference type="InterPro" id="IPR017441">
    <property type="entry name" value="Protein_kinase_ATP_BS"/>
</dbReference>
<gene>
    <name evidence="8" type="ORF">MBAV_005613</name>
</gene>
<dbReference type="GO" id="GO:0000407">
    <property type="term" value="C:phagophore assembly site"/>
    <property type="evidence" value="ECO:0007669"/>
    <property type="project" value="TreeGrafter"/>
</dbReference>
<feature type="domain" description="FHA" evidence="6">
    <location>
        <begin position="29"/>
        <end position="81"/>
    </location>
</feature>
<dbReference type="Proteomes" id="UP000033423">
    <property type="component" value="Unassembled WGS sequence"/>
</dbReference>
<dbReference type="EC" id="2.7.-.-" evidence="8"/>
<dbReference type="SMART" id="SM00240">
    <property type="entry name" value="FHA"/>
    <property type="match status" value="1"/>
</dbReference>
<sequence length="507" mass="57096">MPEIMKVTLNLLEGPGAGRKLFFTEPDTFLVGRSKRAHLRLGPEADRYLSRTHFILEIRSTICIITDLNSTNGTLVNDKRVHRMELFDGDLIRVGNTLIRVNIEEDETQRQLSILCTVCGNNVTDEVGAIPQEQFKSLVYTCKKCQKQEQELKHLKMLQTEQAKAKLNFHCVGCNTDLSDAANSDGRAPEFTDMLHICNDCAQKQQKPPIPHTTMGDYTVLYELGKGAMGIVFKSVHNQTRRICAIKQIHNDAVRHEESRKLFEREMEVQSMVVHPNLVRNLGKGVVGNVPFFVTEFLAGGDVSQLMRKVFRGPLPVPLAVRITLQLLKGLSSLHSRGFIHRDLKPSNFLLSRPYDDPDFVAKISDYGLAKSYEDAGNSLYDYTQTGKFGGSLMFMPPEQITNYKFVKPPSDVYAIGVSLYFLLTGKYTVDVSKQNASAGAAKQRTRHPVEVILEDSPIPILQRKAGILPQLAEIVDKAVMKEADKRYQTAEEFREALKQVSKKYSF</sequence>
<dbReference type="GO" id="GO:0005524">
    <property type="term" value="F:ATP binding"/>
    <property type="evidence" value="ECO:0007669"/>
    <property type="project" value="UniProtKB-UniRule"/>
</dbReference>
<dbReference type="SUPFAM" id="SSF49879">
    <property type="entry name" value="SMAD/FHA domain"/>
    <property type="match status" value="1"/>
</dbReference>
<dbReference type="Gene3D" id="2.60.200.20">
    <property type="match status" value="1"/>
</dbReference>
<feature type="domain" description="Protein kinase" evidence="7">
    <location>
        <begin position="218"/>
        <end position="507"/>
    </location>
</feature>
<dbReference type="SMART" id="SM00220">
    <property type="entry name" value="S_TKc"/>
    <property type="match status" value="1"/>
</dbReference>
<evidence type="ECO:0000313" key="8">
    <source>
        <dbReference type="EMBL" id="KJU82195.1"/>
    </source>
</evidence>
<dbReference type="CDD" id="cd14014">
    <property type="entry name" value="STKc_PknB_like"/>
    <property type="match status" value="1"/>
</dbReference>
<dbReference type="PROSITE" id="PS00108">
    <property type="entry name" value="PROTEIN_KINASE_ST"/>
    <property type="match status" value="1"/>
</dbReference>
<dbReference type="PROSITE" id="PS00107">
    <property type="entry name" value="PROTEIN_KINASE_ATP"/>
    <property type="match status" value="1"/>
</dbReference>
<proteinExistence type="predicted"/>